<dbReference type="Pfam" id="PF19259">
    <property type="entry name" value="Ty3_capsid"/>
    <property type="match status" value="1"/>
</dbReference>
<protein>
    <submittedName>
        <fullName evidence="2">Gypsy/ty3 retroelement polyprotein</fullName>
    </submittedName>
</protein>
<reference evidence="2" key="2">
    <citation type="submission" date="2022-01" db="EMBL/GenBank/DDBJ databases">
        <authorList>
            <person name="Yamashiro T."/>
            <person name="Shiraishi A."/>
            <person name="Satake H."/>
            <person name="Nakayama K."/>
        </authorList>
    </citation>
    <scope>NUCLEOTIDE SEQUENCE</scope>
</reference>
<name>A0ABQ5AY05_9ASTR</name>
<evidence type="ECO:0000313" key="2">
    <source>
        <dbReference type="EMBL" id="GJT05969.1"/>
    </source>
</evidence>
<evidence type="ECO:0000259" key="1">
    <source>
        <dbReference type="Pfam" id="PF19259"/>
    </source>
</evidence>
<comment type="caution">
    <text evidence="2">The sequence shown here is derived from an EMBL/GenBank/DDBJ whole genome shotgun (WGS) entry which is preliminary data.</text>
</comment>
<feature type="domain" description="Ty3 transposon capsid-like protein" evidence="1">
    <location>
        <begin position="84"/>
        <end position="208"/>
    </location>
</feature>
<reference evidence="2" key="1">
    <citation type="journal article" date="2022" name="Int. J. Mol. Sci.">
        <title>Draft Genome of Tanacetum Coccineum: Genomic Comparison of Closely Related Tanacetum-Family Plants.</title>
        <authorList>
            <person name="Yamashiro T."/>
            <person name="Shiraishi A."/>
            <person name="Nakayama K."/>
            <person name="Satake H."/>
        </authorList>
    </citation>
    <scope>NUCLEOTIDE SEQUENCE</scope>
</reference>
<dbReference type="EMBL" id="BQNB010012629">
    <property type="protein sequence ID" value="GJT05969.1"/>
    <property type="molecule type" value="Genomic_DNA"/>
</dbReference>
<dbReference type="Proteomes" id="UP001151760">
    <property type="component" value="Unassembled WGS sequence"/>
</dbReference>
<proteinExistence type="predicted"/>
<sequence length="229" mass="26170">MVGTRTSSLEVHVDKSTRNYVTSIVTPLNDKIESMSARIEELLLARQYNNNGEGTSRVSRISKLEFLKFYGDDVQGWMFQVKQFFSIDNVSEGDKVRMVSIHMYDTTLTWHLQFIKSHGETVNWYEEAVLKRFGSINEDPMAELKNLRYGSSIKDYQSNFERLLNLVVISEHQSISMFIAGLPAAIELNVRMFRPRTLSDAFSLASLQEATLVVINKKNNPLFGTPLDC</sequence>
<dbReference type="InterPro" id="IPR045358">
    <property type="entry name" value="Ty3_capsid"/>
</dbReference>
<keyword evidence="3" id="KW-1185">Reference proteome</keyword>
<gene>
    <name evidence="2" type="ORF">Tco_0840431</name>
</gene>
<organism evidence="2 3">
    <name type="scientific">Tanacetum coccineum</name>
    <dbReference type="NCBI Taxonomy" id="301880"/>
    <lineage>
        <taxon>Eukaryota</taxon>
        <taxon>Viridiplantae</taxon>
        <taxon>Streptophyta</taxon>
        <taxon>Embryophyta</taxon>
        <taxon>Tracheophyta</taxon>
        <taxon>Spermatophyta</taxon>
        <taxon>Magnoliopsida</taxon>
        <taxon>eudicotyledons</taxon>
        <taxon>Gunneridae</taxon>
        <taxon>Pentapetalae</taxon>
        <taxon>asterids</taxon>
        <taxon>campanulids</taxon>
        <taxon>Asterales</taxon>
        <taxon>Asteraceae</taxon>
        <taxon>Asteroideae</taxon>
        <taxon>Anthemideae</taxon>
        <taxon>Anthemidinae</taxon>
        <taxon>Tanacetum</taxon>
    </lineage>
</organism>
<accession>A0ABQ5AY05</accession>
<evidence type="ECO:0000313" key="3">
    <source>
        <dbReference type="Proteomes" id="UP001151760"/>
    </source>
</evidence>